<dbReference type="AlphaFoldDB" id="A0A9W7F3X8"/>
<sequence>MNRTVVGYIVGAAVAGAVVSDLLAKFLTPRKCNPGALVVTQSLTFKDAASVEAFKAAFSTLADDCFSKVLDCLSFELSVDAADPLKVLIYERHSRKGHFKDRHDILKALGLDKAEAGVLESLTRTFIESDLGHMERW</sequence>
<reference evidence="2" key="1">
    <citation type="journal article" date="2023" name="Commun. Biol.">
        <title>Genome analysis of Parmales, the sister group of diatoms, reveals the evolutionary specialization of diatoms from phago-mixotrophs to photoautotrophs.</title>
        <authorList>
            <person name="Ban H."/>
            <person name="Sato S."/>
            <person name="Yoshikawa S."/>
            <person name="Yamada K."/>
            <person name="Nakamura Y."/>
            <person name="Ichinomiya M."/>
            <person name="Sato N."/>
            <person name="Blanc-Mathieu R."/>
            <person name="Endo H."/>
            <person name="Kuwata A."/>
            <person name="Ogata H."/>
        </authorList>
    </citation>
    <scope>NUCLEOTIDE SEQUENCE [LARGE SCALE GENOMIC DNA]</scope>
    <source>
        <strain evidence="2">NIES 3701</strain>
    </source>
</reference>
<evidence type="ECO:0000313" key="1">
    <source>
        <dbReference type="EMBL" id="GMI00548.1"/>
    </source>
</evidence>
<dbReference type="OrthoDB" id="195475at2759"/>
<accession>A0A9W7F3X8</accession>
<dbReference type="EMBL" id="BRXY01000570">
    <property type="protein sequence ID" value="GMI00548.1"/>
    <property type="molecule type" value="Genomic_DNA"/>
</dbReference>
<evidence type="ECO:0000313" key="2">
    <source>
        <dbReference type="Proteomes" id="UP001165085"/>
    </source>
</evidence>
<name>A0A9W7F3X8_9STRA</name>
<protein>
    <submittedName>
        <fullName evidence="1">Uncharacterized protein</fullName>
    </submittedName>
</protein>
<proteinExistence type="predicted"/>
<comment type="caution">
    <text evidence="1">The sequence shown here is derived from an EMBL/GenBank/DDBJ whole genome shotgun (WGS) entry which is preliminary data.</text>
</comment>
<gene>
    <name evidence="1" type="ORF">TrST_g8113</name>
</gene>
<dbReference type="Proteomes" id="UP001165085">
    <property type="component" value="Unassembled WGS sequence"/>
</dbReference>
<keyword evidence="2" id="KW-1185">Reference proteome</keyword>
<organism evidence="1 2">
    <name type="scientific">Triparma strigata</name>
    <dbReference type="NCBI Taxonomy" id="1606541"/>
    <lineage>
        <taxon>Eukaryota</taxon>
        <taxon>Sar</taxon>
        <taxon>Stramenopiles</taxon>
        <taxon>Ochrophyta</taxon>
        <taxon>Bolidophyceae</taxon>
        <taxon>Parmales</taxon>
        <taxon>Triparmaceae</taxon>
        <taxon>Triparma</taxon>
    </lineage>
</organism>